<evidence type="ECO:0000313" key="1">
    <source>
        <dbReference type="EMBL" id="MEU9577477.1"/>
    </source>
</evidence>
<name>A0ABV3EMP2_9ACTN</name>
<accession>A0ABV3EMP2</accession>
<keyword evidence="2" id="KW-1185">Reference proteome</keyword>
<reference evidence="1 2" key="1">
    <citation type="submission" date="2024-06" db="EMBL/GenBank/DDBJ databases">
        <title>The Natural Products Discovery Center: Release of the First 8490 Sequenced Strains for Exploring Actinobacteria Biosynthetic Diversity.</title>
        <authorList>
            <person name="Kalkreuter E."/>
            <person name="Kautsar S.A."/>
            <person name="Yang D."/>
            <person name="Bader C.D."/>
            <person name="Teijaro C.N."/>
            <person name="Fluegel L."/>
            <person name="Davis C.M."/>
            <person name="Simpson J.R."/>
            <person name="Lauterbach L."/>
            <person name="Steele A.D."/>
            <person name="Gui C."/>
            <person name="Meng S."/>
            <person name="Li G."/>
            <person name="Viehrig K."/>
            <person name="Ye F."/>
            <person name="Su P."/>
            <person name="Kiefer A.F."/>
            <person name="Nichols A."/>
            <person name="Cepeda A.J."/>
            <person name="Yan W."/>
            <person name="Fan B."/>
            <person name="Jiang Y."/>
            <person name="Adhikari A."/>
            <person name="Zheng C.-J."/>
            <person name="Schuster L."/>
            <person name="Cowan T.M."/>
            <person name="Smanski M.J."/>
            <person name="Chevrette M.G."/>
            <person name="De Carvalho L.P.S."/>
            <person name="Shen B."/>
        </authorList>
    </citation>
    <scope>NUCLEOTIDE SEQUENCE [LARGE SCALE GENOMIC DNA]</scope>
    <source>
        <strain evidence="1 2">NPDC048117</strain>
    </source>
</reference>
<dbReference type="EMBL" id="JBEZNA010000015">
    <property type="protein sequence ID" value="MEU9577477.1"/>
    <property type="molecule type" value="Genomic_DNA"/>
</dbReference>
<protein>
    <submittedName>
        <fullName evidence="1">Uncharacterized protein</fullName>
    </submittedName>
</protein>
<sequence>MDSDRYVCPSCGQPVPMVVRRHKMMGTFVPVWRPGRCENRGCAAEGLEPGETRLRAPAAEVPHERIVHHHRRGHRR</sequence>
<evidence type="ECO:0000313" key="2">
    <source>
        <dbReference type="Proteomes" id="UP001551584"/>
    </source>
</evidence>
<dbReference type="Proteomes" id="UP001551584">
    <property type="component" value="Unassembled WGS sequence"/>
</dbReference>
<organism evidence="1 2">
    <name type="scientific">Streptomyces chilikensis</name>
    <dbReference type="NCBI Taxonomy" id="1194079"/>
    <lineage>
        <taxon>Bacteria</taxon>
        <taxon>Bacillati</taxon>
        <taxon>Actinomycetota</taxon>
        <taxon>Actinomycetes</taxon>
        <taxon>Kitasatosporales</taxon>
        <taxon>Streptomycetaceae</taxon>
        <taxon>Streptomyces</taxon>
    </lineage>
</organism>
<proteinExistence type="predicted"/>
<dbReference type="RefSeq" id="WP_166020150.1">
    <property type="nucleotide sequence ID" value="NZ_JBEZNA010000015.1"/>
</dbReference>
<comment type="caution">
    <text evidence="1">The sequence shown here is derived from an EMBL/GenBank/DDBJ whole genome shotgun (WGS) entry which is preliminary data.</text>
</comment>
<gene>
    <name evidence="1" type="ORF">AB0D95_09455</name>
</gene>